<evidence type="ECO:0000256" key="1">
    <source>
        <dbReference type="SAM" id="MobiDB-lite"/>
    </source>
</evidence>
<feature type="region of interest" description="Disordered" evidence="1">
    <location>
        <begin position="210"/>
        <end position="231"/>
    </location>
</feature>
<reference evidence="4" key="1">
    <citation type="submission" date="2016-07" db="EMBL/GenBank/DDBJ databases">
        <title>Nontailed viruses are major unrecognized killers of bacteria in the ocean.</title>
        <authorList>
            <person name="Kauffman K."/>
            <person name="Hussain F."/>
            <person name="Yang J."/>
            <person name="Arevalo P."/>
            <person name="Brown J."/>
            <person name="Cutler M."/>
            <person name="Kelly L."/>
            <person name="Polz M.F."/>
        </authorList>
    </citation>
    <scope>NUCLEOTIDE SEQUENCE [LARGE SCALE GENOMIC DNA]</scope>
    <source>
        <strain evidence="4">10N.222.48.A2</strain>
    </source>
</reference>
<dbReference type="Proteomes" id="UP000235579">
    <property type="component" value="Unassembled WGS sequence"/>
</dbReference>
<dbReference type="AlphaFoldDB" id="A0A2N7NCG7"/>
<evidence type="ECO:0000256" key="2">
    <source>
        <dbReference type="SAM" id="SignalP"/>
    </source>
</evidence>
<feature type="chain" id="PRO_5014672916" evidence="2">
    <location>
        <begin position="29"/>
        <end position="247"/>
    </location>
</feature>
<name>A0A2N7NCG7_9VIBR</name>
<gene>
    <name evidence="3" type="ORF">BCS92_02600</name>
</gene>
<dbReference type="EMBL" id="MDBP01000091">
    <property type="protein sequence ID" value="PMP09461.1"/>
    <property type="molecule type" value="Genomic_DNA"/>
</dbReference>
<accession>A0A2N7NCG7</accession>
<feature type="signal peptide" evidence="2">
    <location>
        <begin position="1"/>
        <end position="28"/>
    </location>
</feature>
<dbReference type="InterPro" id="IPR026387">
    <property type="entry name" value="OMP_w_GlyGly"/>
</dbReference>
<proteinExistence type="predicted"/>
<sequence length="247" mass="27840">MELELSQMNKMPLIALVGMLSLSSAVSAEEEFSYTTKIGADMWWGSTKLNEARSSDSNSPSLYFAFEHNAPKLPNASFRYSTVDTTLLAFDKYDYTFYYTMLDHKLMNFDAGVTFTQYANSHYKDPYSSKTTSFDEFTWSFYGNAEINVPNTQLDIIGTMEFGDSNGIKSTDLMAGVQYRIPVADTEIALRGGYRVIDLDSDKFFSSELNKPLETDKEPDPLDDPKPGPPKSFVMVDGWFAGVEVRF</sequence>
<feature type="compositionally biased region" description="Basic and acidic residues" evidence="1">
    <location>
        <begin position="210"/>
        <end position="226"/>
    </location>
</feature>
<evidence type="ECO:0000313" key="4">
    <source>
        <dbReference type="Proteomes" id="UP000235579"/>
    </source>
</evidence>
<organism evidence="3 4">
    <name type="scientific">Vibrio tasmaniensis</name>
    <dbReference type="NCBI Taxonomy" id="212663"/>
    <lineage>
        <taxon>Bacteria</taxon>
        <taxon>Pseudomonadati</taxon>
        <taxon>Pseudomonadota</taxon>
        <taxon>Gammaproteobacteria</taxon>
        <taxon>Vibrionales</taxon>
        <taxon>Vibrionaceae</taxon>
        <taxon>Vibrio</taxon>
    </lineage>
</organism>
<comment type="caution">
    <text evidence="3">The sequence shown here is derived from an EMBL/GenBank/DDBJ whole genome shotgun (WGS) entry which is preliminary data.</text>
</comment>
<protein>
    <submittedName>
        <fullName evidence="3">Iron-hydroxamate ABC transporter substrate-binding protein</fullName>
    </submittedName>
</protein>
<dbReference type="NCBIfam" id="TIGR04219">
    <property type="entry name" value="OMP_w_GlyGly"/>
    <property type="match status" value="1"/>
</dbReference>
<keyword evidence="2" id="KW-0732">Signal</keyword>
<evidence type="ECO:0000313" key="3">
    <source>
        <dbReference type="EMBL" id="PMP09461.1"/>
    </source>
</evidence>